<dbReference type="EMBL" id="CANHGI010000005">
    <property type="protein sequence ID" value="CAI5450532.1"/>
    <property type="molecule type" value="Genomic_DNA"/>
</dbReference>
<gene>
    <name evidence="2" type="ORF">CAMP_LOCUS13169</name>
</gene>
<evidence type="ECO:0000313" key="2">
    <source>
        <dbReference type="EMBL" id="CAI5450532.1"/>
    </source>
</evidence>
<accession>A0A9P1IUP8</accession>
<dbReference type="GO" id="GO:0047756">
    <property type="term" value="F:chondroitin 4-sulfotransferase activity"/>
    <property type="evidence" value="ECO:0007669"/>
    <property type="project" value="InterPro"/>
</dbReference>
<dbReference type="OrthoDB" id="2019940at2759"/>
<reference evidence="2" key="1">
    <citation type="submission" date="2022-11" db="EMBL/GenBank/DDBJ databases">
        <authorList>
            <person name="Kikuchi T."/>
        </authorList>
    </citation>
    <scope>NUCLEOTIDE SEQUENCE</scope>
    <source>
        <strain evidence="2">PS1010</strain>
    </source>
</reference>
<comment type="caution">
    <text evidence="2">The sequence shown here is derived from an EMBL/GenBank/DDBJ whole genome shotgun (WGS) entry which is preliminary data.</text>
</comment>
<proteinExistence type="predicted"/>
<name>A0A9P1IUP8_9PELO</name>
<dbReference type="Pfam" id="PF03567">
    <property type="entry name" value="Sulfotransfer_2"/>
    <property type="match status" value="1"/>
</dbReference>
<dbReference type="PANTHER" id="PTHR22900">
    <property type="entry name" value="PROTEIN CBG14245-RELATED"/>
    <property type="match status" value="1"/>
</dbReference>
<dbReference type="Proteomes" id="UP001152747">
    <property type="component" value="Unassembled WGS sequence"/>
</dbReference>
<evidence type="ECO:0000256" key="1">
    <source>
        <dbReference type="SAM" id="SignalP"/>
    </source>
</evidence>
<feature type="signal peptide" evidence="1">
    <location>
        <begin position="1"/>
        <end position="23"/>
    </location>
</feature>
<dbReference type="InterPro" id="IPR007669">
    <property type="entry name" value="Chst-1-like"/>
</dbReference>
<keyword evidence="3" id="KW-1185">Reference proteome</keyword>
<dbReference type="GO" id="GO:0016020">
    <property type="term" value="C:membrane"/>
    <property type="evidence" value="ECO:0007669"/>
    <property type="project" value="InterPro"/>
</dbReference>
<keyword evidence="1" id="KW-0732">Signal</keyword>
<sequence length="330" mass="39697">MLEKVFPLLLCTLFCFFYHQKLAKLEENDELLLEFIRPYMGKFPADYLTVPQYNLTACYYRKAMSQMTTNTMCMLYDPQGFLNGNHSFGETWKDERSCDPHDKNGFGSFPEKYHNTSQYTRFVFIRDPFDRFISFYLDKCIRHPQCYGCKSEDMRCVVRRMYESFLQISRGEKELVSKFNNYRFLDIHSTPTSWVCDFFKFRKVYHVMVIGSDSEERKEPISKFGELLKRKNVPKEYISKIVDDLLQSETKHSTHSSQIRKIAVEKVRTDKIIRKYLHQIYFYDYLVFPEFDRSHLDPPFNVKNGPWDEKYRMDYGNIIRIQDNYSKLKN</sequence>
<dbReference type="GO" id="GO:0050650">
    <property type="term" value="P:chondroitin sulfate proteoglycan biosynthetic process"/>
    <property type="evidence" value="ECO:0007669"/>
    <property type="project" value="InterPro"/>
</dbReference>
<organism evidence="2 3">
    <name type="scientific">Caenorhabditis angaria</name>
    <dbReference type="NCBI Taxonomy" id="860376"/>
    <lineage>
        <taxon>Eukaryota</taxon>
        <taxon>Metazoa</taxon>
        <taxon>Ecdysozoa</taxon>
        <taxon>Nematoda</taxon>
        <taxon>Chromadorea</taxon>
        <taxon>Rhabditida</taxon>
        <taxon>Rhabditina</taxon>
        <taxon>Rhabditomorpha</taxon>
        <taxon>Rhabditoidea</taxon>
        <taxon>Rhabditidae</taxon>
        <taxon>Peloderinae</taxon>
        <taxon>Caenorhabditis</taxon>
    </lineage>
</organism>
<dbReference type="AlphaFoldDB" id="A0A9P1IUP8"/>
<dbReference type="PANTHER" id="PTHR22900:SF9">
    <property type="entry name" value="CARBOHYDRATE SULFOTRANSFERASE-RELATED"/>
    <property type="match status" value="1"/>
</dbReference>
<dbReference type="GO" id="GO:1902884">
    <property type="term" value="P:positive regulation of response to oxidative stress"/>
    <property type="evidence" value="ECO:0007669"/>
    <property type="project" value="InterPro"/>
</dbReference>
<protein>
    <recommendedName>
        <fullName evidence="4">Sulfotransferase domain-containing protein</fullName>
    </recommendedName>
</protein>
<evidence type="ECO:0008006" key="4">
    <source>
        <dbReference type="Google" id="ProtNLM"/>
    </source>
</evidence>
<evidence type="ECO:0000313" key="3">
    <source>
        <dbReference type="Proteomes" id="UP001152747"/>
    </source>
</evidence>
<dbReference type="InterPro" id="IPR005331">
    <property type="entry name" value="Sulfotransferase"/>
</dbReference>
<feature type="chain" id="PRO_5040354492" description="Sulfotransferase domain-containing protein" evidence="1">
    <location>
        <begin position="24"/>
        <end position="330"/>
    </location>
</feature>